<reference evidence="10 11" key="1">
    <citation type="submission" date="2016-10" db="EMBL/GenBank/DDBJ databases">
        <authorList>
            <person name="Cai Z."/>
        </authorList>
    </citation>
    <scope>NUCLEOTIDE SEQUENCE [LARGE SCALE GENOMIC DNA]</scope>
</reference>
<dbReference type="AlphaFoldDB" id="A0A383VZE4"/>
<feature type="compositionally biased region" description="Acidic residues" evidence="8">
    <location>
        <begin position="653"/>
        <end position="662"/>
    </location>
</feature>
<evidence type="ECO:0000256" key="2">
    <source>
        <dbReference type="ARBA" id="ARBA00022737"/>
    </source>
</evidence>
<dbReference type="Proteomes" id="UP000256970">
    <property type="component" value="Unassembled WGS sequence"/>
</dbReference>
<evidence type="ECO:0000256" key="8">
    <source>
        <dbReference type="SAM" id="MobiDB-lite"/>
    </source>
</evidence>
<dbReference type="EMBL" id="FNXT01000982">
    <property type="protein sequence ID" value="SZX70243.1"/>
    <property type="molecule type" value="Genomic_DNA"/>
</dbReference>
<name>A0A383VZE4_TETOB</name>
<keyword evidence="5 7" id="KW-0802">TPR repeat</keyword>
<keyword evidence="6" id="KW-0131">Cell cycle</keyword>
<feature type="compositionally biased region" description="Low complexity" evidence="8">
    <location>
        <begin position="890"/>
        <end position="901"/>
    </location>
</feature>
<feature type="repeat" description="TPR" evidence="7">
    <location>
        <begin position="379"/>
        <end position="412"/>
    </location>
</feature>
<keyword evidence="11" id="KW-1185">Reference proteome</keyword>
<dbReference type="Pfam" id="PF13181">
    <property type="entry name" value="TPR_8"/>
    <property type="match status" value="1"/>
</dbReference>
<evidence type="ECO:0000256" key="5">
    <source>
        <dbReference type="ARBA" id="ARBA00022803"/>
    </source>
</evidence>
<dbReference type="STRING" id="3088.A0A383VZE4"/>
<evidence type="ECO:0000256" key="3">
    <source>
        <dbReference type="ARBA" id="ARBA00022776"/>
    </source>
</evidence>
<dbReference type="InterPro" id="IPR007192">
    <property type="entry name" value="APC8"/>
</dbReference>
<evidence type="ECO:0000259" key="9">
    <source>
        <dbReference type="Pfam" id="PF04049"/>
    </source>
</evidence>
<evidence type="ECO:0000256" key="7">
    <source>
        <dbReference type="PROSITE-ProRule" id="PRU00339"/>
    </source>
</evidence>
<evidence type="ECO:0000256" key="1">
    <source>
        <dbReference type="ARBA" id="ARBA00022618"/>
    </source>
</evidence>
<organism evidence="10 11">
    <name type="scientific">Tetradesmus obliquus</name>
    <name type="common">Green alga</name>
    <name type="synonym">Acutodesmus obliquus</name>
    <dbReference type="NCBI Taxonomy" id="3088"/>
    <lineage>
        <taxon>Eukaryota</taxon>
        <taxon>Viridiplantae</taxon>
        <taxon>Chlorophyta</taxon>
        <taxon>core chlorophytes</taxon>
        <taxon>Chlorophyceae</taxon>
        <taxon>CS clade</taxon>
        <taxon>Sphaeropleales</taxon>
        <taxon>Scenedesmaceae</taxon>
        <taxon>Tetradesmus</taxon>
    </lineage>
</organism>
<keyword evidence="3" id="KW-0498">Mitosis</keyword>
<feature type="repeat" description="TPR" evidence="7">
    <location>
        <begin position="311"/>
        <end position="344"/>
    </location>
</feature>
<dbReference type="GO" id="GO:0051301">
    <property type="term" value="P:cell division"/>
    <property type="evidence" value="ECO:0007669"/>
    <property type="project" value="UniProtKB-KW"/>
</dbReference>
<dbReference type="PANTHER" id="PTHR12558">
    <property type="entry name" value="CELL DIVISION CYCLE 16,23,27"/>
    <property type="match status" value="1"/>
</dbReference>
<feature type="region of interest" description="Disordered" evidence="8">
    <location>
        <begin position="832"/>
        <end position="909"/>
    </location>
</feature>
<feature type="repeat" description="TPR" evidence="7">
    <location>
        <begin position="345"/>
        <end position="378"/>
    </location>
</feature>
<dbReference type="Pfam" id="PF04049">
    <property type="entry name" value="ANAPC8"/>
    <property type="match status" value="1"/>
</dbReference>
<dbReference type="Pfam" id="PF13414">
    <property type="entry name" value="TPR_11"/>
    <property type="match status" value="1"/>
</dbReference>
<dbReference type="PROSITE" id="PS50005">
    <property type="entry name" value="TPR"/>
    <property type="match status" value="3"/>
</dbReference>
<dbReference type="InterPro" id="IPR019734">
    <property type="entry name" value="TPR_rpt"/>
</dbReference>
<evidence type="ECO:0000313" key="11">
    <source>
        <dbReference type="Proteomes" id="UP000256970"/>
    </source>
</evidence>
<dbReference type="SUPFAM" id="SSF81901">
    <property type="entry name" value="HCP-like"/>
    <property type="match status" value="1"/>
</dbReference>
<feature type="region of interest" description="Disordered" evidence="8">
    <location>
        <begin position="643"/>
        <end position="662"/>
    </location>
</feature>
<feature type="compositionally biased region" description="Low complexity" evidence="8">
    <location>
        <begin position="832"/>
        <end position="847"/>
    </location>
</feature>
<dbReference type="GO" id="GO:0031145">
    <property type="term" value="P:anaphase-promoting complex-dependent catabolic process"/>
    <property type="evidence" value="ECO:0007669"/>
    <property type="project" value="TreeGrafter"/>
</dbReference>
<dbReference type="SUPFAM" id="SSF48452">
    <property type="entry name" value="TPR-like"/>
    <property type="match status" value="2"/>
</dbReference>
<evidence type="ECO:0000313" key="10">
    <source>
        <dbReference type="EMBL" id="SZX70243.1"/>
    </source>
</evidence>
<dbReference type="GO" id="GO:0045842">
    <property type="term" value="P:positive regulation of mitotic metaphase/anaphase transition"/>
    <property type="evidence" value="ECO:0007669"/>
    <property type="project" value="TreeGrafter"/>
</dbReference>
<proteinExistence type="predicted"/>
<sequence length="909" mass="94834">MAELDAVSLYVELSAAIGEQQSRCLQQSVKWAAEQLVGLPEAAFEAGAQQAAEARARSWQPEHPRLVQGRSYFDLKEYLRAAHVLAGIDTPVAVFLRCFALYLAGEKRKEEQHVEASGPLGSAVTANPHLDQVSAELEAATAAGLLAGDGYALYLQALLAIERDHKPWARQLLVQSLTACPCHWGAWQALTGLCEDLEDVSRLALPGHWARHFFLAALCLELQHNAEALSRLQVINQLFPGSDWVAANAALAHYNMRNFDEAQALYEDLLARDPARLAGMDTYSNILFVKEAFAPLSHLAHRLAGSDKYTPEACCVIGNYYSLKGQHERAVEYFRRALRLSRTYLSAWTLMGHEYVEMKNAPAAIDAYRSAVALNPRDYRAWYGLGQTYELLSMPFYALHYYRRAALLRPSDPRMWCALGHCYESEGLGLPGLAVRCYRRAVAHGDREGIGLAKLAKLHEAQGERATAAHYYALNLARLDAERVQGGDVTEALLFLAEYAKDMGMLAEAEAYCQRLMDVGGPANMRAKAILRELRSSRSSAAAAAAAAAAQAAGLAAAAAAGTGDSGRGRAVLGARRVLGEATGGSSWLSQAGAAPPAAAAAAAAAGTPLGGVAAGTPLAQRLRFMQAADAAGAGYASPAAGNTPGNFSVAMDDGDDEDDDDRQLLADMDQVTPPAAAAAEAALAAAAAAAGWASSSMRPPQRQQQRFMPTPAGRFAGAMAAAAAAAAPGDTPSDTGDADMVTPAPFAFPSAAGPPRIAPPAAARAAAAAAAGRGSGGGNSGGLGFTPGVTPEAAAALNGTAGDSGTAGNAAWRANLMQLLGSDFSQQTGAAAGARFRAQPAAPGQQQLGGRGLGFDTPGSDMDMMTPAAAGAGRRGGLFDTPVEGAAGGQQQQQQLQQQGDESPSTPT</sequence>
<feature type="region of interest" description="Disordered" evidence="8">
    <location>
        <begin position="726"/>
        <end position="760"/>
    </location>
</feature>
<dbReference type="GO" id="GO:0005680">
    <property type="term" value="C:anaphase-promoting complex"/>
    <property type="evidence" value="ECO:0007669"/>
    <property type="project" value="InterPro"/>
</dbReference>
<keyword evidence="1" id="KW-0132">Cell division</keyword>
<evidence type="ECO:0000256" key="6">
    <source>
        <dbReference type="ARBA" id="ARBA00023306"/>
    </source>
</evidence>
<evidence type="ECO:0000256" key="4">
    <source>
        <dbReference type="ARBA" id="ARBA00022786"/>
    </source>
</evidence>
<dbReference type="PANTHER" id="PTHR12558:SF10">
    <property type="entry name" value="CELL DIVISION CYCLE PROTEIN 23 HOMOLOG"/>
    <property type="match status" value="1"/>
</dbReference>
<dbReference type="InterPro" id="IPR011990">
    <property type="entry name" value="TPR-like_helical_dom_sf"/>
</dbReference>
<feature type="domain" description="Cdc23" evidence="9">
    <location>
        <begin position="11"/>
        <end position="249"/>
    </location>
</feature>
<dbReference type="Gene3D" id="1.25.40.10">
    <property type="entry name" value="Tetratricopeptide repeat domain"/>
    <property type="match status" value="2"/>
</dbReference>
<feature type="compositionally biased region" description="Low complexity" evidence="8">
    <location>
        <begin position="744"/>
        <end position="760"/>
    </location>
</feature>
<dbReference type="SMART" id="SM00028">
    <property type="entry name" value="TPR"/>
    <property type="match status" value="6"/>
</dbReference>
<protein>
    <recommendedName>
        <fullName evidence="9">Cdc23 domain-containing protein</fullName>
    </recommendedName>
</protein>
<keyword evidence="4" id="KW-0833">Ubl conjugation pathway</keyword>
<accession>A0A383VZE4</accession>
<gene>
    <name evidence="10" type="ORF">BQ4739_LOCUS10469</name>
</gene>
<keyword evidence="2" id="KW-0677">Repeat</keyword>
<dbReference type="GO" id="GO:0016567">
    <property type="term" value="P:protein ubiquitination"/>
    <property type="evidence" value="ECO:0007669"/>
    <property type="project" value="TreeGrafter"/>
</dbReference>